<accession>A0ABM0MPX3</accession>
<dbReference type="RefSeq" id="XP_006822064.1">
    <property type="nucleotide sequence ID" value="XM_006822001.1"/>
</dbReference>
<evidence type="ECO:0000256" key="1">
    <source>
        <dbReference type="ARBA" id="ARBA00022801"/>
    </source>
</evidence>
<dbReference type="InterPro" id="IPR021109">
    <property type="entry name" value="Peptidase_aspartic_dom_sf"/>
</dbReference>
<evidence type="ECO:0000256" key="2">
    <source>
        <dbReference type="SAM" id="MobiDB-lite"/>
    </source>
</evidence>
<name>A0ABM0MPX3_SACKO</name>
<dbReference type="InterPro" id="IPR053134">
    <property type="entry name" value="RNA-dir_DNA_polymerase"/>
</dbReference>
<dbReference type="PROSITE" id="PS50175">
    <property type="entry name" value="ASP_PROT_RETROV"/>
    <property type="match status" value="1"/>
</dbReference>
<evidence type="ECO:0000313" key="4">
    <source>
        <dbReference type="Proteomes" id="UP000694865"/>
    </source>
</evidence>
<sequence length="411" mass="45344">MVQGRRGQGTQAGETKLDTATPPATESRPLPTVHDYTRATSGIFVAGRIGGLQGYFLIDTGASGTLLSRKHYERIPEMQRPALEAMTTLIRQADGTLMKQHGGANMEVRISKYKTTADVIVVDMETDAILGMELLITLGCVVDIKNLQLKFLDEIVPCYDWKARTLCARVVLRKAVDIPPGSEMLVRCDANRKIPGSRQGMVIPTDKNPIAERGIMVARALVSDCNGVIPVRLLNVTPHPIHVKQGTAVGMLEPLSEGEGVVTAERDKENEVPLKEKQLPEYLHDIWRRSTTELDDGEAEKVAALLMKYADVFSRGDDDMGCTNLVKHSINTGEAAPIRQPSRRLPIWQREEAGKQVEKMLKAGIIEPSCSPWASPIVLVKKKDGGTRFCVDYRKLNDVTIKDAYPIPSNR</sequence>
<dbReference type="Proteomes" id="UP000694865">
    <property type="component" value="Unplaced"/>
</dbReference>
<reference evidence="5" key="1">
    <citation type="submission" date="2025-08" db="UniProtKB">
        <authorList>
            <consortium name="RefSeq"/>
        </authorList>
    </citation>
    <scope>IDENTIFICATION</scope>
    <source>
        <tissue evidence="5">Testes</tissue>
    </source>
</reference>
<keyword evidence="1" id="KW-0378">Hydrolase</keyword>
<gene>
    <name evidence="5" type="primary">LOC100379030</name>
</gene>
<dbReference type="InterPro" id="IPR001995">
    <property type="entry name" value="Peptidase_A2_cat"/>
</dbReference>
<evidence type="ECO:0000313" key="5">
    <source>
        <dbReference type="RefSeq" id="XP_006822064.1"/>
    </source>
</evidence>
<dbReference type="SUPFAM" id="SSF56672">
    <property type="entry name" value="DNA/RNA polymerases"/>
    <property type="match status" value="1"/>
</dbReference>
<dbReference type="PANTHER" id="PTHR24559:SF435">
    <property type="entry name" value="RIBONUCLEASE H"/>
    <property type="match status" value="1"/>
</dbReference>
<dbReference type="InterPro" id="IPR043502">
    <property type="entry name" value="DNA/RNA_pol_sf"/>
</dbReference>
<feature type="region of interest" description="Disordered" evidence="2">
    <location>
        <begin position="1"/>
        <end position="33"/>
    </location>
</feature>
<dbReference type="PANTHER" id="PTHR24559">
    <property type="entry name" value="TRANSPOSON TY3-I GAG-POL POLYPROTEIN"/>
    <property type="match status" value="1"/>
</dbReference>
<dbReference type="GeneID" id="100379030"/>
<protein>
    <submittedName>
        <fullName evidence="5">Uncharacterized protein LOC100379030</fullName>
    </submittedName>
</protein>
<dbReference type="InterPro" id="IPR036157">
    <property type="entry name" value="dUTPase-like_sf"/>
</dbReference>
<dbReference type="Pfam" id="PF13975">
    <property type="entry name" value="gag-asp_proteas"/>
    <property type="match status" value="1"/>
</dbReference>
<dbReference type="Gene3D" id="3.10.10.10">
    <property type="entry name" value="HIV Type 1 Reverse Transcriptase, subunit A, domain 1"/>
    <property type="match status" value="1"/>
</dbReference>
<evidence type="ECO:0000259" key="3">
    <source>
        <dbReference type="PROSITE" id="PS50175"/>
    </source>
</evidence>
<feature type="domain" description="Peptidase A2" evidence="3">
    <location>
        <begin position="54"/>
        <end position="134"/>
    </location>
</feature>
<dbReference type="SUPFAM" id="SSF51283">
    <property type="entry name" value="dUTPase-like"/>
    <property type="match status" value="1"/>
</dbReference>
<organism evidence="4 5">
    <name type="scientific">Saccoglossus kowalevskii</name>
    <name type="common">Acorn worm</name>
    <dbReference type="NCBI Taxonomy" id="10224"/>
    <lineage>
        <taxon>Eukaryota</taxon>
        <taxon>Metazoa</taxon>
        <taxon>Hemichordata</taxon>
        <taxon>Enteropneusta</taxon>
        <taxon>Harrimaniidae</taxon>
        <taxon>Saccoglossus</taxon>
    </lineage>
</organism>
<keyword evidence="4" id="KW-1185">Reference proteome</keyword>
<proteinExistence type="predicted"/>
<dbReference type="Gene3D" id="2.40.70.10">
    <property type="entry name" value="Acid Proteases"/>
    <property type="match status" value="1"/>
</dbReference>
<dbReference type="SUPFAM" id="SSF50630">
    <property type="entry name" value="Acid proteases"/>
    <property type="match status" value="1"/>
</dbReference>
<dbReference type="CDD" id="cd00303">
    <property type="entry name" value="retropepsin_like"/>
    <property type="match status" value="1"/>
</dbReference>